<evidence type="ECO:0000313" key="8">
    <source>
        <dbReference type="EMBL" id="RKS71411.1"/>
    </source>
</evidence>
<evidence type="ECO:0000256" key="4">
    <source>
        <dbReference type="ARBA" id="ARBA00023163"/>
    </source>
</evidence>
<dbReference type="GO" id="GO:0003677">
    <property type="term" value="F:DNA binding"/>
    <property type="evidence" value="ECO:0007669"/>
    <property type="project" value="UniProtKB-UniRule"/>
</dbReference>
<dbReference type="Gene3D" id="1.10.10.10">
    <property type="entry name" value="Winged helix-like DNA-binding domain superfamily/Winged helix DNA-binding domain"/>
    <property type="match status" value="2"/>
</dbReference>
<dbReference type="InParanoid" id="A0A420XM69"/>
<keyword evidence="3 5" id="KW-0238">DNA-binding</keyword>
<organism evidence="8 9">
    <name type="scientific">Motilibacter peucedani</name>
    <dbReference type="NCBI Taxonomy" id="598650"/>
    <lineage>
        <taxon>Bacteria</taxon>
        <taxon>Bacillati</taxon>
        <taxon>Actinomycetota</taxon>
        <taxon>Actinomycetes</taxon>
        <taxon>Motilibacterales</taxon>
        <taxon>Motilibacteraceae</taxon>
        <taxon>Motilibacter</taxon>
    </lineage>
</organism>
<keyword evidence="4" id="KW-0804">Transcription</keyword>
<feature type="DNA-binding region" description="OmpR/PhoB-type" evidence="5">
    <location>
        <begin position="12"/>
        <end position="117"/>
    </location>
</feature>
<dbReference type="EMBL" id="RBWV01000014">
    <property type="protein sequence ID" value="RKS71411.1"/>
    <property type="molecule type" value="Genomic_DNA"/>
</dbReference>
<evidence type="ECO:0000256" key="3">
    <source>
        <dbReference type="ARBA" id="ARBA00023125"/>
    </source>
</evidence>
<evidence type="ECO:0000256" key="2">
    <source>
        <dbReference type="ARBA" id="ARBA00023015"/>
    </source>
</evidence>
<sequence length="1223" mass="129745">MSYGLLVPVAAAAVPGPGSGLAVSVLGGLSARRDGVELELGGRRQRGVLALLLLARGAALPPERVIDLLWGESAPAGAAGALQSYVSHLRRALEPGRDARERTSVIVRERGGYACRLPEEAVDAWAFERLVSAGTAAGEPAVARDLLERALSLWRGPGYTEWAGERWADSETARLDELRAVALERLLAARLATGEAAVLVPELEAMTAEEPLREERWRLLALALYRSHRQSDALAALRSARSVLLDELGVDPSPALREVEAQILAQDPALAPEPVPAQPVQPLQPPGAAQPPPRERRAQEAGPDDMVDRDAELERLAACLDDALDGAGVVAVIEGPAGIGKSRLLAEARRSAQERGALVLGARGSVLEREFAFGAVRQLFEPLLLDPAGRERLLAGPAAAAAGVFDDTGSAERSSDSSFAVLHGLYWLVENLAAERRVLLAVDDLQWCDASSLRFLAYLARRLDGLPLLVAVTLRTGEQPAEPALVAEVAHDASSVTVAPGPLSVDGVAGLVRRRLGAEPDAAFVAACHRTTGGNPLLLRQLLRALESDGVRPDASHAGTVTAIGSRAVSSMVLMRLRRLPDAAGAVARAVAVLGDGAALPEVAALAGLSDPDAAAAVGSLAGAEILHDGHPLGFVHPLVREAVYRSIPPGERELAHERASRILAEGTATAEQVAAHLMHVPARGGPEVVAALRRAAAIASDRGAPDSSTTYLARALREPPEPALRARVLLELGSVETLSDGIAAIEHLREAYALADEVEVKAQAALLLCHTLVFAAAPGEAAAFAREASAALPEALVDVRQALLALEVVSAHMHAVPTRGWGDGPLPELVGAGPGARMLAVSMAWDMVIHNRDLPRCQELARWGLADGVLLSADPGLFWVVAAFLLDMADEDLDAFWDDVLLRAHAQGSLFSALATHLWRGHAQWWAGDLREAERSLRLANWQSEKWAGPAIGVSYGEAFLTGVLVDRGQVEQARAFFDSKRWRARIGDGARLNTEAEVALLLAERRPVEALALLDSEPGLGRSIRNPVWAPWRSLRAAALGALGSQREAVALLEEELELVREWGSPRFLGRGLRLLGEQQGAAGEPALRQAVDVLAATRARLELARATMALARVVPDPAEAEALLHRCLDLAERCGADALRTEAATALRAAGAEVREAQEAAVRLTTTERRIATMAARGDDPRRIAEMLFLTPRSVEVTLDSVRRSLGIDDDGQLALALAR</sequence>
<dbReference type="CDD" id="cd15831">
    <property type="entry name" value="BTAD"/>
    <property type="match status" value="1"/>
</dbReference>
<dbReference type="InterPro" id="IPR036388">
    <property type="entry name" value="WH-like_DNA-bd_sf"/>
</dbReference>
<dbReference type="GO" id="GO:0000160">
    <property type="term" value="P:phosphorelay signal transduction system"/>
    <property type="evidence" value="ECO:0007669"/>
    <property type="project" value="InterPro"/>
</dbReference>
<dbReference type="Pfam" id="PF13191">
    <property type="entry name" value="AAA_16"/>
    <property type="match status" value="1"/>
</dbReference>
<dbReference type="AlphaFoldDB" id="A0A420XM69"/>
<feature type="region of interest" description="Disordered" evidence="6">
    <location>
        <begin position="272"/>
        <end position="305"/>
    </location>
</feature>
<evidence type="ECO:0000256" key="5">
    <source>
        <dbReference type="PROSITE-ProRule" id="PRU01091"/>
    </source>
</evidence>
<accession>A0A420XM69</accession>
<comment type="similarity">
    <text evidence="1">Belongs to the AfsR/DnrI/RedD regulatory family.</text>
</comment>
<dbReference type="SMART" id="SM01043">
    <property type="entry name" value="BTAD"/>
    <property type="match status" value="1"/>
</dbReference>
<dbReference type="InterPro" id="IPR027417">
    <property type="entry name" value="P-loop_NTPase"/>
</dbReference>
<comment type="caution">
    <text evidence="8">The sequence shown here is derived from an EMBL/GenBank/DDBJ whole genome shotgun (WGS) entry which is preliminary data.</text>
</comment>
<dbReference type="PANTHER" id="PTHR35807:SF1">
    <property type="entry name" value="TRANSCRIPTIONAL REGULATOR REDD"/>
    <property type="match status" value="1"/>
</dbReference>
<keyword evidence="9" id="KW-1185">Reference proteome</keyword>
<dbReference type="Gene3D" id="1.25.40.10">
    <property type="entry name" value="Tetratricopeptide repeat domain"/>
    <property type="match status" value="1"/>
</dbReference>
<dbReference type="InterPro" id="IPR000792">
    <property type="entry name" value="Tscrpt_reg_LuxR_C"/>
</dbReference>
<dbReference type="SMART" id="SM00421">
    <property type="entry name" value="HTH_LUXR"/>
    <property type="match status" value="1"/>
</dbReference>
<dbReference type="SUPFAM" id="SSF52540">
    <property type="entry name" value="P-loop containing nucleoside triphosphate hydrolases"/>
    <property type="match status" value="1"/>
</dbReference>
<dbReference type="InterPro" id="IPR041664">
    <property type="entry name" value="AAA_16"/>
</dbReference>
<dbReference type="SUPFAM" id="SSF46894">
    <property type="entry name" value="C-terminal effector domain of the bipartite response regulators"/>
    <property type="match status" value="2"/>
</dbReference>
<dbReference type="InterPro" id="IPR005158">
    <property type="entry name" value="BTAD"/>
</dbReference>
<evidence type="ECO:0000313" key="9">
    <source>
        <dbReference type="Proteomes" id="UP000281955"/>
    </source>
</evidence>
<dbReference type="Proteomes" id="UP000281955">
    <property type="component" value="Unassembled WGS sequence"/>
</dbReference>
<name>A0A420XM69_9ACTN</name>
<dbReference type="InterPro" id="IPR001867">
    <property type="entry name" value="OmpR/PhoB-type_DNA-bd"/>
</dbReference>
<gene>
    <name evidence="8" type="ORF">CLV35_3209</name>
</gene>
<dbReference type="InterPro" id="IPR016032">
    <property type="entry name" value="Sig_transdc_resp-reg_C-effctor"/>
</dbReference>
<dbReference type="PANTHER" id="PTHR35807">
    <property type="entry name" value="TRANSCRIPTIONAL REGULATOR REDD-RELATED"/>
    <property type="match status" value="1"/>
</dbReference>
<protein>
    <submittedName>
        <fullName evidence="8">Transcriptional regulator</fullName>
    </submittedName>
</protein>
<dbReference type="GO" id="GO:0006355">
    <property type="term" value="P:regulation of DNA-templated transcription"/>
    <property type="evidence" value="ECO:0007669"/>
    <property type="project" value="InterPro"/>
</dbReference>
<keyword evidence="2" id="KW-0805">Transcription regulation</keyword>
<proteinExistence type="inferred from homology"/>
<feature type="compositionally biased region" description="Pro residues" evidence="6">
    <location>
        <begin position="272"/>
        <end position="292"/>
    </location>
</feature>
<feature type="domain" description="OmpR/PhoB-type" evidence="7">
    <location>
        <begin position="12"/>
        <end position="117"/>
    </location>
</feature>
<evidence type="ECO:0000256" key="6">
    <source>
        <dbReference type="SAM" id="MobiDB-lite"/>
    </source>
</evidence>
<dbReference type="InterPro" id="IPR051677">
    <property type="entry name" value="AfsR-DnrI-RedD_regulator"/>
</dbReference>
<dbReference type="SUPFAM" id="SSF48452">
    <property type="entry name" value="TPR-like"/>
    <property type="match status" value="1"/>
</dbReference>
<dbReference type="InterPro" id="IPR011990">
    <property type="entry name" value="TPR-like_helical_dom_sf"/>
</dbReference>
<evidence type="ECO:0000256" key="1">
    <source>
        <dbReference type="ARBA" id="ARBA00005820"/>
    </source>
</evidence>
<dbReference type="Pfam" id="PF03704">
    <property type="entry name" value="BTAD"/>
    <property type="match status" value="1"/>
</dbReference>
<dbReference type="SMART" id="SM00862">
    <property type="entry name" value="Trans_reg_C"/>
    <property type="match status" value="1"/>
</dbReference>
<dbReference type="Gene3D" id="3.40.50.300">
    <property type="entry name" value="P-loop containing nucleotide triphosphate hydrolases"/>
    <property type="match status" value="1"/>
</dbReference>
<reference evidence="8 9" key="1">
    <citation type="submission" date="2018-10" db="EMBL/GenBank/DDBJ databases">
        <title>Genomic Encyclopedia of Archaeal and Bacterial Type Strains, Phase II (KMG-II): from individual species to whole genera.</title>
        <authorList>
            <person name="Goeker M."/>
        </authorList>
    </citation>
    <scope>NUCLEOTIDE SEQUENCE [LARGE SCALE GENOMIC DNA]</scope>
    <source>
        <strain evidence="8 9">RP-AC37</strain>
    </source>
</reference>
<evidence type="ECO:0000259" key="7">
    <source>
        <dbReference type="PROSITE" id="PS51755"/>
    </source>
</evidence>
<dbReference type="PROSITE" id="PS51755">
    <property type="entry name" value="OMPR_PHOB"/>
    <property type="match status" value="1"/>
</dbReference>